<gene>
    <name evidence="2" type="ORF">CB5_LOCUS20723</name>
</gene>
<dbReference type="EMBL" id="LR862132">
    <property type="protein sequence ID" value="CAD1837512.1"/>
    <property type="molecule type" value="Genomic_DNA"/>
</dbReference>
<dbReference type="AlphaFoldDB" id="A0A6V7Q325"/>
<organism evidence="2">
    <name type="scientific">Ananas comosus var. bracteatus</name>
    <name type="common">red pineapple</name>
    <dbReference type="NCBI Taxonomy" id="296719"/>
    <lineage>
        <taxon>Eukaryota</taxon>
        <taxon>Viridiplantae</taxon>
        <taxon>Streptophyta</taxon>
        <taxon>Embryophyta</taxon>
        <taxon>Tracheophyta</taxon>
        <taxon>Spermatophyta</taxon>
        <taxon>Magnoliopsida</taxon>
        <taxon>Liliopsida</taxon>
        <taxon>Poales</taxon>
        <taxon>Bromeliaceae</taxon>
        <taxon>Bromelioideae</taxon>
        <taxon>Ananas</taxon>
    </lineage>
</organism>
<reference evidence="2" key="1">
    <citation type="submission" date="2020-07" db="EMBL/GenBank/DDBJ databases">
        <authorList>
            <person name="Lin J."/>
        </authorList>
    </citation>
    <scope>NUCLEOTIDE SEQUENCE</scope>
</reference>
<name>A0A6V7Q325_ANACO</name>
<accession>A0A6V7Q325</accession>
<feature type="region of interest" description="Disordered" evidence="1">
    <location>
        <begin position="1"/>
        <end position="22"/>
    </location>
</feature>
<proteinExistence type="predicted"/>
<evidence type="ECO:0000256" key="1">
    <source>
        <dbReference type="SAM" id="MobiDB-lite"/>
    </source>
</evidence>
<protein>
    <submittedName>
        <fullName evidence="2">Uncharacterized protein</fullName>
    </submittedName>
</protein>
<sequence length="164" mass="17040">MRHYVRRSVPAQPAEVPEQAGSSEVQELRAQMTALVGVVQRQGSQIERLQGRLERLVAAAAATAIEGRGPPAPSIRALDAAEGEGLAAVPVAVHSPSVSVPVAASSSVILGVTAEELGPSGKIGGVGGRTHWELYLYSSHPVWFWGTGIHESGPADDRGRGLAP</sequence>
<evidence type="ECO:0000313" key="2">
    <source>
        <dbReference type="EMBL" id="CAD1837512.1"/>
    </source>
</evidence>